<dbReference type="PANTHER" id="PTHR22966">
    <property type="entry name" value="2-AMINOETHANETHIOL DIOXYGENASE"/>
    <property type="match status" value="1"/>
</dbReference>
<evidence type="ECO:0000256" key="3">
    <source>
        <dbReference type="ARBA" id="ARBA00023004"/>
    </source>
</evidence>
<evidence type="ECO:0000313" key="4">
    <source>
        <dbReference type="EMBL" id="CAD8277982.1"/>
    </source>
</evidence>
<keyword evidence="2" id="KW-0560">Oxidoreductase</keyword>
<dbReference type="InterPro" id="IPR012864">
    <property type="entry name" value="PCO/ADO"/>
</dbReference>
<sequence length="254" mass="27310">MLMGSLWSLAVSALHSRPPNPLKDVLRLAADTFAPRGASARLPVDTTALVAALERLEASDVGIPLPADDLGSPSSPEAVRAADNAAIRYLSLDSRRAYSMGVFFLPRNSRIPLHDHLGMHVVSKLLYGTLHVSSYHIHSDPVAAQRSGSRAEHVLTEVRTGGRDVHVLQPSFANLHEILACTDCAMLDVIGPPYREPERGCQYYALRGSDTVVPIETPADFCCLSASMPDVSQRVAGLLAEIDAERGGRGLRTA</sequence>
<evidence type="ECO:0008006" key="5">
    <source>
        <dbReference type="Google" id="ProtNLM"/>
    </source>
</evidence>
<dbReference type="SUPFAM" id="SSF51182">
    <property type="entry name" value="RmlC-like cupins"/>
    <property type="match status" value="1"/>
</dbReference>
<dbReference type="PANTHER" id="PTHR22966:SF61">
    <property type="entry name" value="2-AMINOETHANETHIOL DIOXYGENASE"/>
    <property type="match status" value="1"/>
</dbReference>
<evidence type="ECO:0000256" key="1">
    <source>
        <dbReference type="ARBA" id="ARBA00022723"/>
    </source>
</evidence>
<dbReference type="GO" id="GO:0046872">
    <property type="term" value="F:metal ion binding"/>
    <property type="evidence" value="ECO:0007669"/>
    <property type="project" value="UniProtKB-KW"/>
</dbReference>
<keyword evidence="3" id="KW-0408">Iron</keyword>
<accession>A0A7R9YNV3</accession>
<keyword evidence="1" id="KW-0479">Metal-binding</keyword>
<reference evidence="4" key="1">
    <citation type="submission" date="2021-01" db="EMBL/GenBank/DDBJ databases">
        <authorList>
            <person name="Corre E."/>
            <person name="Pelletier E."/>
            <person name="Niang G."/>
            <person name="Scheremetjew M."/>
            <person name="Finn R."/>
            <person name="Kale V."/>
            <person name="Holt S."/>
            <person name="Cochrane G."/>
            <person name="Meng A."/>
            <person name="Brown T."/>
            <person name="Cohen L."/>
        </authorList>
    </citation>
    <scope>NUCLEOTIDE SEQUENCE</scope>
    <source>
        <strain evidence="4">RCC1537</strain>
    </source>
</reference>
<name>A0A7R9YNV3_DIALT</name>
<dbReference type="GO" id="GO:0016702">
    <property type="term" value="F:oxidoreductase activity, acting on single donors with incorporation of molecular oxygen, incorporation of two atoms of oxygen"/>
    <property type="evidence" value="ECO:0007669"/>
    <property type="project" value="InterPro"/>
</dbReference>
<dbReference type="AlphaFoldDB" id="A0A7R9YNV3"/>
<dbReference type="InterPro" id="IPR011051">
    <property type="entry name" value="RmlC_Cupin_sf"/>
</dbReference>
<gene>
    <name evidence="4" type="ORF">PLUT1463_LOCUS12299</name>
</gene>
<organism evidence="4">
    <name type="scientific">Diacronema lutheri</name>
    <name type="common">Unicellular marine alga</name>
    <name type="synonym">Monochrysis lutheri</name>
    <dbReference type="NCBI Taxonomy" id="2081491"/>
    <lineage>
        <taxon>Eukaryota</taxon>
        <taxon>Haptista</taxon>
        <taxon>Haptophyta</taxon>
        <taxon>Pavlovophyceae</taxon>
        <taxon>Pavlovales</taxon>
        <taxon>Pavlovaceae</taxon>
        <taxon>Diacronema</taxon>
    </lineage>
</organism>
<dbReference type="Gene3D" id="2.60.120.10">
    <property type="entry name" value="Jelly Rolls"/>
    <property type="match status" value="1"/>
</dbReference>
<dbReference type="Pfam" id="PF07847">
    <property type="entry name" value="PCO_ADO"/>
    <property type="match status" value="1"/>
</dbReference>
<dbReference type="InterPro" id="IPR014710">
    <property type="entry name" value="RmlC-like_jellyroll"/>
</dbReference>
<protein>
    <recommendedName>
        <fullName evidence="5">Cysteine dioxygenase</fullName>
    </recommendedName>
</protein>
<dbReference type="EMBL" id="HBEB01019038">
    <property type="protein sequence ID" value="CAD8277982.1"/>
    <property type="molecule type" value="Transcribed_RNA"/>
</dbReference>
<proteinExistence type="predicted"/>
<dbReference type="CDD" id="cd20289">
    <property type="entry name" value="cupin_ADO"/>
    <property type="match status" value="1"/>
</dbReference>
<evidence type="ECO:0000256" key="2">
    <source>
        <dbReference type="ARBA" id="ARBA00023002"/>
    </source>
</evidence>